<reference evidence="2" key="4">
    <citation type="submission" date="2022-11" db="EMBL/GenBank/DDBJ databases">
        <title>complete genomes of mycoplasma synoviae ZX313 strain and SD2 strain.</title>
        <authorList>
            <person name="Zhong Q."/>
        </authorList>
    </citation>
    <scope>NUCLEOTIDE SEQUENCE</scope>
    <source>
        <strain evidence="2">SD2</strain>
    </source>
</reference>
<dbReference type="EMBL" id="CP107525">
    <property type="protein sequence ID" value="UZW64548.1"/>
    <property type="molecule type" value="Genomic_DNA"/>
</dbReference>
<protein>
    <submittedName>
        <fullName evidence="1">Uncharacterized protein</fullName>
    </submittedName>
</protein>
<organism evidence="1 3">
    <name type="scientific">Mycoplasmopsis synoviae</name>
    <name type="common">Mycoplasma synoviae</name>
    <dbReference type="NCBI Taxonomy" id="2109"/>
    <lineage>
        <taxon>Bacteria</taxon>
        <taxon>Bacillati</taxon>
        <taxon>Mycoplasmatota</taxon>
        <taxon>Mycoplasmoidales</taxon>
        <taxon>Metamycoplasmataceae</taxon>
        <taxon>Mycoplasmopsis</taxon>
    </lineage>
</organism>
<proteinExistence type="predicted"/>
<evidence type="ECO:0000313" key="2">
    <source>
        <dbReference type="EMBL" id="UZW64548.1"/>
    </source>
</evidence>
<reference evidence="3" key="1">
    <citation type="submission" date="2018-06" db="EMBL/GenBank/DDBJ databases">
        <authorList>
            <consortium name="Pathogen Informatics"/>
        </authorList>
    </citation>
    <scope>NUCLEOTIDE SEQUENCE [LARGE SCALE GENOMIC DNA]</scope>
    <source>
        <strain evidence="3">NCTC10124</strain>
    </source>
</reference>
<dbReference type="NCBIfam" id="NF046010">
    <property type="entry name" value="MAG6790_fam"/>
    <property type="match status" value="1"/>
</dbReference>
<reference evidence="1" key="2">
    <citation type="submission" date="2018-06" db="EMBL/GenBank/DDBJ databases">
        <authorList>
            <consortium name="Pathogen Informatics"/>
            <person name="Doyle S."/>
        </authorList>
    </citation>
    <scope>NUCLEOTIDE SEQUENCE</scope>
    <source>
        <strain evidence="1">NCTC10124</strain>
    </source>
</reference>
<accession>A0A2H4CE25</accession>
<sequence length="71" mass="8365">MYRYKAKLASTNEVIAQSNTIEDLEHNIVTFRRLQKYAVHTRANDKIQIYHIEQNHKIGKRASKEVLIKVV</sequence>
<gene>
    <name evidence="1" type="ORF">NCTC10124_00121</name>
    <name evidence="2" type="ORF">OIE46_00405</name>
</gene>
<dbReference type="OMA" id="VHTKANE"/>
<evidence type="ECO:0000313" key="1">
    <source>
        <dbReference type="EMBL" id="SYV92403.1"/>
    </source>
</evidence>
<dbReference type="RefSeq" id="WP_011283232.1">
    <property type="nucleotide sequence ID" value="NZ_CP012624.1"/>
</dbReference>
<dbReference type="Proteomes" id="UP001164481">
    <property type="component" value="Chromosome"/>
</dbReference>
<dbReference type="AlphaFoldDB" id="A0A2H4CE25"/>
<dbReference type="EMBL" id="LS991953">
    <property type="protein sequence ID" value="SYV92403.1"/>
    <property type="molecule type" value="Genomic_DNA"/>
</dbReference>
<evidence type="ECO:0000313" key="3">
    <source>
        <dbReference type="Proteomes" id="UP000259328"/>
    </source>
</evidence>
<reference evidence="2" key="3">
    <citation type="submission" date="2022-10" db="EMBL/GenBank/DDBJ databases">
        <authorList>
            <person name="Wei X."/>
        </authorList>
    </citation>
    <scope>NUCLEOTIDE SEQUENCE</scope>
    <source>
        <strain evidence="2">SD2</strain>
    </source>
</reference>
<dbReference type="Proteomes" id="UP000259328">
    <property type="component" value="Chromosome"/>
</dbReference>
<dbReference type="GeneID" id="93529878"/>
<name>A0A2H4CE25_MYCSY</name>